<dbReference type="CDD" id="cd20628">
    <property type="entry name" value="CYP4"/>
    <property type="match status" value="1"/>
</dbReference>
<dbReference type="PRINTS" id="PR00385">
    <property type="entry name" value="P450"/>
</dbReference>
<dbReference type="InterPro" id="IPR001128">
    <property type="entry name" value="Cyt_P450"/>
</dbReference>
<keyword evidence="5" id="KW-0349">Heme</keyword>
<dbReference type="PROSITE" id="PS00086">
    <property type="entry name" value="CYTOCHROME_P450"/>
    <property type="match status" value="1"/>
</dbReference>
<evidence type="ECO:0000313" key="6">
    <source>
        <dbReference type="Proteomes" id="UP001652625"/>
    </source>
</evidence>
<dbReference type="InterPro" id="IPR036396">
    <property type="entry name" value="Cyt_P450_sf"/>
</dbReference>
<reference evidence="6" key="1">
    <citation type="submission" date="2025-05" db="UniProtKB">
        <authorList>
            <consortium name="RefSeq"/>
        </authorList>
    </citation>
    <scope>NUCLEOTIDE SEQUENCE [LARGE SCALE GENOMIC DNA]</scope>
</reference>
<reference evidence="7" key="2">
    <citation type="submission" date="2025-08" db="UniProtKB">
        <authorList>
            <consortium name="RefSeq"/>
        </authorList>
    </citation>
    <scope>IDENTIFICATION</scope>
</reference>
<protein>
    <submittedName>
        <fullName evidence="7">Cytochrome P450 4V2 isoform X3</fullName>
    </submittedName>
</protein>
<keyword evidence="4" id="KW-0472">Membrane</keyword>
<evidence type="ECO:0000256" key="3">
    <source>
        <dbReference type="ARBA" id="ARBA00022824"/>
    </source>
</evidence>
<comment type="similarity">
    <text evidence="2 5">Belongs to the cytochrome P450 family.</text>
</comment>
<keyword evidence="5" id="KW-0408">Iron</keyword>
<organism evidence="6 7">
    <name type="scientific">Hydra vulgaris</name>
    <name type="common">Hydra</name>
    <name type="synonym">Hydra attenuata</name>
    <dbReference type="NCBI Taxonomy" id="6087"/>
    <lineage>
        <taxon>Eukaryota</taxon>
        <taxon>Metazoa</taxon>
        <taxon>Cnidaria</taxon>
        <taxon>Hydrozoa</taxon>
        <taxon>Hydroidolina</taxon>
        <taxon>Anthoathecata</taxon>
        <taxon>Aplanulata</taxon>
        <taxon>Hydridae</taxon>
        <taxon>Hydra</taxon>
    </lineage>
</organism>
<dbReference type="PANTHER" id="PTHR24291">
    <property type="entry name" value="CYTOCHROME P450 FAMILY 4"/>
    <property type="match status" value="1"/>
</dbReference>
<dbReference type="Pfam" id="PF00067">
    <property type="entry name" value="p450"/>
    <property type="match status" value="1"/>
</dbReference>
<keyword evidence="3" id="KW-0256">Endoplasmic reticulum</keyword>
<dbReference type="SUPFAM" id="SSF48264">
    <property type="entry name" value="Cytochrome P450"/>
    <property type="match status" value="1"/>
</dbReference>
<name>A0ABM4B536_HYDVU</name>
<dbReference type="Proteomes" id="UP001652625">
    <property type="component" value="Chromosome 01"/>
</dbReference>
<dbReference type="Gene3D" id="1.10.630.10">
    <property type="entry name" value="Cytochrome P450"/>
    <property type="match status" value="1"/>
</dbReference>
<keyword evidence="6" id="KW-1185">Reference proteome</keyword>
<proteinExistence type="inferred from homology"/>
<dbReference type="GeneID" id="105845269"/>
<evidence type="ECO:0000256" key="2">
    <source>
        <dbReference type="ARBA" id="ARBA00010617"/>
    </source>
</evidence>
<sequence length="513" mass="59022">MAFILLIFFLLLITLFLIWIYWVRSYNLNFVPSPLRFPLFGCALFLKSESNELFKQVRRFFSEFGSAFCLWIGPKPVLMTGNIDHIQTVLKSQKIITKSSSYTFLNEWLGTGLLTSTGAKWKSRRKVLTKAFHFSIINSYVDSFYQNSVSLNNHLENHSGVPINIQALMSLFTLDIICETAMGFKLNSMKNLNCDYVNAVEEVKILLIERQKSPWLWNKFVYKLFSSGKKFYSQLQILKSFTKKIVNKRIKSYSLSSNGCKSFLDLLIDAYSQGKIDLEGIYEEVDTFMFAGHDTTAAALSYIFLMLGTHPKVQKKLHEEIDTNANINSNENLSEKIRKMEYLDCVIKESLRLHPPVSVFGRILEEDTIFSNHLVGKGADIILCPETLHTDPLYWENHRSFIPERFSNVEFAFRQPYLYIPFSAGPRNCIGQKFALMEIKIAIFVVMSKFIVTAVEQSLCPMATFIQRYENGVLMLFEERKKGPSELFLKNSEKCSLEGVSALRKEELLGLKV</sequence>
<gene>
    <name evidence="7" type="primary">LOC105845269</name>
</gene>
<comment type="subcellular location">
    <subcellularLocation>
        <location evidence="1">Endoplasmic reticulum membrane</location>
    </subcellularLocation>
</comment>
<dbReference type="InterPro" id="IPR050196">
    <property type="entry name" value="Cytochrome_P450_Monoox"/>
</dbReference>
<dbReference type="InterPro" id="IPR017972">
    <property type="entry name" value="Cyt_P450_CS"/>
</dbReference>
<keyword evidence="5" id="KW-0560">Oxidoreductase</keyword>
<evidence type="ECO:0000256" key="4">
    <source>
        <dbReference type="ARBA" id="ARBA00023136"/>
    </source>
</evidence>
<dbReference type="PANTHER" id="PTHR24291:SF189">
    <property type="entry name" value="CYTOCHROME P450 4C3-RELATED"/>
    <property type="match status" value="1"/>
</dbReference>
<evidence type="ECO:0000256" key="5">
    <source>
        <dbReference type="RuleBase" id="RU000461"/>
    </source>
</evidence>
<accession>A0ABM4B536</accession>
<evidence type="ECO:0000313" key="7">
    <source>
        <dbReference type="RefSeq" id="XP_065643933.1"/>
    </source>
</evidence>
<keyword evidence="5" id="KW-0479">Metal-binding</keyword>
<evidence type="ECO:0000256" key="1">
    <source>
        <dbReference type="ARBA" id="ARBA00004586"/>
    </source>
</evidence>
<dbReference type="RefSeq" id="XP_065643933.1">
    <property type="nucleotide sequence ID" value="XM_065787861.1"/>
</dbReference>
<dbReference type="PRINTS" id="PR00463">
    <property type="entry name" value="EP450I"/>
</dbReference>
<keyword evidence="5" id="KW-0503">Monooxygenase</keyword>
<dbReference type="InterPro" id="IPR002401">
    <property type="entry name" value="Cyt_P450_E_grp-I"/>
</dbReference>